<name>A0ABZ0RDT8_9BACT</name>
<sequence length="166" mass="18967">MSDIDQDIQELRARLKEGSIRNAYKGIVSYMARLRSALAEQHGPRQVSGMYQGYLDITHFAFFPEPLKERDLKLTVLFNFETFTFEVWLTARNREVGKRYWGLLRESGYNQHPLLEPAVGNVAIVKAILSDDFSLADEARLTEQLTQGLLVFEREIVASLSAVDAR</sequence>
<dbReference type="Pfam" id="PF22526">
    <property type="entry name" value="DUF7000"/>
    <property type="match status" value="1"/>
</dbReference>
<keyword evidence="3" id="KW-1185">Reference proteome</keyword>
<protein>
    <recommendedName>
        <fullName evidence="1">DUF7000 domain-containing protein</fullName>
    </recommendedName>
</protein>
<dbReference type="InterPro" id="IPR054269">
    <property type="entry name" value="DUF7000"/>
</dbReference>
<reference evidence="2 3" key="1">
    <citation type="submission" date="2023-11" db="EMBL/GenBank/DDBJ databases">
        <title>Coraliomargarita sp. nov., isolated from marine algae.</title>
        <authorList>
            <person name="Lee J.K."/>
            <person name="Baek J.H."/>
            <person name="Kim J.M."/>
            <person name="Choi D.G."/>
            <person name="Jeon C.O."/>
        </authorList>
    </citation>
    <scope>NUCLEOTIDE SEQUENCE [LARGE SCALE GENOMIC DNA]</scope>
    <source>
        <strain evidence="2 3">J2-16</strain>
    </source>
</reference>
<feature type="domain" description="DUF7000" evidence="1">
    <location>
        <begin position="5"/>
        <end position="158"/>
    </location>
</feature>
<dbReference type="Proteomes" id="UP001324993">
    <property type="component" value="Chromosome"/>
</dbReference>
<organism evidence="2 3">
    <name type="scientific">Coraliomargarita algicola</name>
    <dbReference type="NCBI Taxonomy" id="3092156"/>
    <lineage>
        <taxon>Bacteria</taxon>
        <taxon>Pseudomonadati</taxon>
        <taxon>Verrucomicrobiota</taxon>
        <taxon>Opitutia</taxon>
        <taxon>Puniceicoccales</taxon>
        <taxon>Coraliomargaritaceae</taxon>
        <taxon>Coraliomargarita</taxon>
    </lineage>
</organism>
<evidence type="ECO:0000259" key="1">
    <source>
        <dbReference type="Pfam" id="PF22526"/>
    </source>
</evidence>
<evidence type="ECO:0000313" key="2">
    <source>
        <dbReference type="EMBL" id="WPJ94319.1"/>
    </source>
</evidence>
<accession>A0ABZ0RDT8</accession>
<dbReference type="RefSeq" id="WP_319831256.1">
    <property type="nucleotide sequence ID" value="NZ_CP138858.1"/>
</dbReference>
<evidence type="ECO:0000313" key="3">
    <source>
        <dbReference type="Proteomes" id="UP001324993"/>
    </source>
</evidence>
<proteinExistence type="predicted"/>
<dbReference type="EMBL" id="CP138858">
    <property type="protein sequence ID" value="WPJ94319.1"/>
    <property type="molecule type" value="Genomic_DNA"/>
</dbReference>
<gene>
    <name evidence="2" type="ORF">SH580_12820</name>
</gene>